<dbReference type="InterPro" id="IPR020084">
    <property type="entry name" value="NUDIX_hydrolase_CS"/>
</dbReference>
<evidence type="ECO:0000256" key="2">
    <source>
        <dbReference type="RuleBase" id="RU003476"/>
    </source>
</evidence>
<dbReference type="PANTHER" id="PTHR16099:SF5">
    <property type="entry name" value="NUCLEOTIDE TRIPHOSPHATE DIPHOSPHATASE NUDT15"/>
    <property type="match status" value="1"/>
</dbReference>
<dbReference type="FunFam" id="3.90.79.10:FF:000060">
    <property type="entry name" value="Nudix hydrolase 1"/>
    <property type="match status" value="1"/>
</dbReference>
<feature type="domain" description="Nudix hydrolase" evidence="3">
    <location>
        <begin position="5"/>
        <end position="138"/>
    </location>
</feature>
<keyword evidence="1 2" id="KW-0378">Hydrolase</keyword>
<dbReference type="SUPFAM" id="SSF55811">
    <property type="entry name" value="Nudix"/>
    <property type="match status" value="1"/>
</dbReference>
<gene>
    <name evidence="4" type="ORF">P154DRAFT_525132</name>
</gene>
<dbReference type="PROSITE" id="PS51462">
    <property type="entry name" value="NUDIX"/>
    <property type="match status" value="1"/>
</dbReference>
<dbReference type="PANTHER" id="PTHR16099">
    <property type="entry name" value="8-OXO-DGTP DIPHOSPHATES NUDT15"/>
    <property type="match status" value="1"/>
</dbReference>
<dbReference type="EMBL" id="ML977617">
    <property type="protein sequence ID" value="KAF1997145.1"/>
    <property type="molecule type" value="Genomic_DNA"/>
</dbReference>
<evidence type="ECO:0000259" key="3">
    <source>
        <dbReference type="PROSITE" id="PS51462"/>
    </source>
</evidence>
<evidence type="ECO:0000256" key="1">
    <source>
        <dbReference type="ARBA" id="ARBA00022801"/>
    </source>
</evidence>
<dbReference type="Pfam" id="PF00293">
    <property type="entry name" value="NUDIX"/>
    <property type="match status" value="1"/>
</dbReference>
<reference evidence="4" key="1">
    <citation type="journal article" date="2020" name="Stud. Mycol.">
        <title>101 Dothideomycetes genomes: a test case for predicting lifestyles and emergence of pathogens.</title>
        <authorList>
            <person name="Haridas S."/>
            <person name="Albert R."/>
            <person name="Binder M."/>
            <person name="Bloem J."/>
            <person name="Labutti K."/>
            <person name="Salamov A."/>
            <person name="Andreopoulos B."/>
            <person name="Baker S."/>
            <person name="Barry K."/>
            <person name="Bills G."/>
            <person name="Bluhm B."/>
            <person name="Cannon C."/>
            <person name="Castanera R."/>
            <person name="Culley D."/>
            <person name="Daum C."/>
            <person name="Ezra D."/>
            <person name="Gonzalez J."/>
            <person name="Henrissat B."/>
            <person name="Kuo A."/>
            <person name="Liang C."/>
            <person name="Lipzen A."/>
            <person name="Lutzoni F."/>
            <person name="Magnuson J."/>
            <person name="Mondo S."/>
            <person name="Nolan M."/>
            <person name="Ohm R."/>
            <person name="Pangilinan J."/>
            <person name="Park H.-J."/>
            <person name="Ramirez L."/>
            <person name="Alfaro M."/>
            <person name="Sun H."/>
            <person name="Tritt A."/>
            <person name="Yoshinaga Y."/>
            <person name="Zwiers L.-H."/>
            <person name="Turgeon B."/>
            <person name="Goodwin S."/>
            <person name="Spatafora J."/>
            <person name="Crous P."/>
            <person name="Grigoriev I."/>
        </authorList>
    </citation>
    <scope>NUCLEOTIDE SEQUENCE</scope>
    <source>
        <strain evidence="4">CBS 123094</strain>
    </source>
</reference>
<dbReference type="GO" id="GO:0006203">
    <property type="term" value="P:dGTP catabolic process"/>
    <property type="evidence" value="ECO:0007669"/>
    <property type="project" value="TreeGrafter"/>
</dbReference>
<name>A0A6A5WDC9_9PLEO</name>
<dbReference type="PRINTS" id="PR00502">
    <property type="entry name" value="NUDIXFAMILY"/>
</dbReference>
<dbReference type="GO" id="GO:0035539">
    <property type="term" value="F:8-oxo-7,8-dihydrodeoxyguanosine triphosphate pyrophosphatase activity"/>
    <property type="evidence" value="ECO:0007669"/>
    <property type="project" value="TreeGrafter"/>
</dbReference>
<dbReference type="AlphaFoldDB" id="A0A6A5WDC9"/>
<accession>A0A6A5WDC9</accession>
<dbReference type="Gene3D" id="3.90.79.10">
    <property type="entry name" value="Nucleoside Triphosphate Pyrophosphohydrolase"/>
    <property type="match status" value="1"/>
</dbReference>
<dbReference type="InterPro" id="IPR000086">
    <property type="entry name" value="NUDIX_hydrolase_dom"/>
</dbReference>
<keyword evidence="5" id="KW-1185">Reference proteome</keyword>
<dbReference type="OrthoDB" id="447842at2759"/>
<evidence type="ECO:0000313" key="4">
    <source>
        <dbReference type="EMBL" id="KAF1997145.1"/>
    </source>
</evidence>
<protein>
    <recommendedName>
        <fullName evidence="3">Nudix hydrolase domain-containing protein</fullName>
    </recommendedName>
</protein>
<dbReference type="PROSITE" id="PS00893">
    <property type="entry name" value="NUDIX_BOX"/>
    <property type="match status" value="1"/>
</dbReference>
<dbReference type="InterPro" id="IPR020476">
    <property type="entry name" value="Nudix_hydrolase"/>
</dbReference>
<dbReference type="InterPro" id="IPR015797">
    <property type="entry name" value="NUDIX_hydrolase-like_dom_sf"/>
</dbReference>
<proteinExistence type="inferred from homology"/>
<organism evidence="4 5">
    <name type="scientific">Amniculicola lignicola CBS 123094</name>
    <dbReference type="NCBI Taxonomy" id="1392246"/>
    <lineage>
        <taxon>Eukaryota</taxon>
        <taxon>Fungi</taxon>
        <taxon>Dikarya</taxon>
        <taxon>Ascomycota</taxon>
        <taxon>Pezizomycotina</taxon>
        <taxon>Dothideomycetes</taxon>
        <taxon>Pleosporomycetidae</taxon>
        <taxon>Pleosporales</taxon>
        <taxon>Amniculicolaceae</taxon>
        <taxon>Amniculicola</taxon>
    </lineage>
</organism>
<comment type="similarity">
    <text evidence="2">Belongs to the Nudix hydrolase family.</text>
</comment>
<dbReference type="CDD" id="cd04678">
    <property type="entry name" value="NUDIX_MTH2_Nudt15"/>
    <property type="match status" value="1"/>
</dbReference>
<evidence type="ECO:0000313" key="5">
    <source>
        <dbReference type="Proteomes" id="UP000799779"/>
    </source>
</evidence>
<dbReference type="Proteomes" id="UP000799779">
    <property type="component" value="Unassembled WGS sequence"/>
</dbReference>
<dbReference type="GO" id="GO:0005829">
    <property type="term" value="C:cytosol"/>
    <property type="evidence" value="ECO:0007669"/>
    <property type="project" value="TreeGrafter"/>
</dbReference>
<sequence>MACNGLHPRVAVIAIISNDEGRVVGGKRLSPLGTGQWSFPGGHVDQGEDLFSCAERETLEETGLKIKALKVIAVTNDVFDEKKHYVSIFVQCEQVDPAQQPQTLEPNKCEGWSWESWQTIKDMSNAEGKKLLFLPMQNFVQENPHIESMLAKKGI</sequence>